<comment type="similarity">
    <text evidence="5">Belongs to the class-III pyridoxal-phosphate-dependent aminotransferase family.</text>
</comment>
<dbReference type="KEGG" id="dti:Desti_0269"/>
<evidence type="ECO:0000313" key="7">
    <source>
        <dbReference type="Proteomes" id="UP000006055"/>
    </source>
</evidence>
<dbReference type="PATRIC" id="fig|706587.4.peg.303"/>
<dbReference type="OrthoDB" id="9801834at2"/>
<comment type="cofactor">
    <cofactor evidence="1">
        <name>pyridoxal 5'-phosphate</name>
        <dbReference type="ChEBI" id="CHEBI:597326"/>
    </cofactor>
</comment>
<dbReference type="STRING" id="706587.Desti_0269"/>
<dbReference type="InterPro" id="IPR015421">
    <property type="entry name" value="PyrdxlP-dep_Trfase_major"/>
</dbReference>
<dbReference type="InterPro" id="IPR015424">
    <property type="entry name" value="PyrdxlP-dep_Trfase"/>
</dbReference>
<evidence type="ECO:0000256" key="3">
    <source>
        <dbReference type="ARBA" id="ARBA00022679"/>
    </source>
</evidence>
<dbReference type="Pfam" id="PF00202">
    <property type="entry name" value="Aminotran_3"/>
    <property type="match status" value="1"/>
</dbReference>
<proteinExistence type="inferred from homology"/>
<dbReference type="RefSeq" id="WP_014808170.1">
    <property type="nucleotide sequence ID" value="NC_018025.1"/>
</dbReference>
<dbReference type="Gene3D" id="3.40.640.10">
    <property type="entry name" value="Type I PLP-dependent aspartate aminotransferase-like (Major domain)"/>
    <property type="match status" value="1"/>
</dbReference>
<protein>
    <submittedName>
        <fullName evidence="6">4-aminobutyrate aminotransferase family protein</fullName>
    </submittedName>
</protein>
<dbReference type="GO" id="GO:0042802">
    <property type="term" value="F:identical protein binding"/>
    <property type="evidence" value="ECO:0007669"/>
    <property type="project" value="TreeGrafter"/>
</dbReference>
<dbReference type="InterPro" id="IPR015422">
    <property type="entry name" value="PyrdxlP-dep_Trfase_small"/>
</dbReference>
<dbReference type="eggNOG" id="COG0160">
    <property type="taxonomic scope" value="Bacteria"/>
</dbReference>
<dbReference type="PANTHER" id="PTHR11986:SF79">
    <property type="entry name" value="ACETYLORNITHINE AMINOTRANSFERASE, MITOCHONDRIAL"/>
    <property type="match status" value="1"/>
</dbReference>
<name>I4C0C0_DESTA</name>
<dbReference type="InterPro" id="IPR005814">
    <property type="entry name" value="Aminotrans_3"/>
</dbReference>
<sequence>MKTIAQEFISDSRIREAKQSMLSTLAEYQARITGIRPPKEELRETYEETLSQFGVARGAPLFFPFLGSGIGHRAFVELADGSVKYDFISGIGVHHFGHSRPELVEAAIDAALSDTIMQGNLQQNRESAEVADMLLTAANKKGASLQHCFLTTSGAMANENALKLILQKKCPRDRILAFEGCFAGRTLSLSQITDKPAFREGLPSTLHVDYVPFLDHTREEESTRTACAHLLGYLERYPGRYAAMIFETVLGEGGFYPGSEIFFRSLMNILRENEVAILLDEIQTFGRTNELFAFQAFRLDEFADVVTVGKATQICATLFRSDFNPRPGLLSQTFIGSTSALFASRVILRELQDGGYFGPDGKIAQFHDRFVGHLQRIQTEYPGILQGPFGTGAMVAFTPYDGNPEKVKEFVHALFDAGVISFYAGRTGSRVRFLLPVAAIDFQDIDAVAKIVETTLLKVAHP</sequence>
<evidence type="ECO:0000256" key="5">
    <source>
        <dbReference type="RuleBase" id="RU003560"/>
    </source>
</evidence>
<dbReference type="HOGENOM" id="CLU_587511_0_0_7"/>
<organism evidence="6 7">
    <name type="scientific">Desulfomonile tiedjei (strain ATCC 49306 / DSM 6799 / DCB-1)</name>
    <dbReference type="NCBI Taxonomy" id="706587"/>
    <lineage>
        <taxon>Bacteria</taxon>
        <taxon>Pseudomonadati</taxon>
        <taxon>Thermodesulfobacteriota</taxon>
        <taxon>Desulfomonilia</taxon>
        <taxon>Desulfomonilales</taxon>
        <taxon>Desulfomonilaceae</taxon>
        <taxon>Desulfomonile</taxon>
    </lineage>
</organism>
<evidence type="ECO:0000256" key="2">
    <source>
        <dbReference type="ARBA" id="ARBA00022576"/>
    </source>
</evidence>
<gene>
    <name evidence="6" type="ordered locus">Desti_0269</name>
</gene>
<keyword evidence="3 6" id="KW-0808">Transferase</keyword>
<keyword evidence="4 5" id="KW-0663">Pyridoxal phosphate</keyword>
<dbReference type="EMBL" id="CP003360">
    <property type="protein sequence ID" value="AFM23011.1"/>
    <property type="molecule type" value="Genomic_DNA"/>
</dbReference>
<dbReference type="Gene3D" id="3.90.1150.10">
    <property type="entry name" value="Aspartate Aminotransferase, domain 1"/>
    <property type="match status" value="1"/>
</dbReference>
<evidence type="ECO:0000313" key="6">
    <source>
        <dbReference type="EMBL" id="AFM23011.1"/>
    </source>
</evidence>
<dbReference type="GO" id="GO:0008483">
    <property type="term" value="F:transaminase activity"/>
    <property type="evidence" value="ECO:0007669"/>
    <property type="project" value="UniProtKB-KW"/>
</dbReference>
<accession>I4C0C0</accession>
<evidence type="ECO:0000256" key="4">
    <source>
        <dbReference type="ARBA" id="ARBA00022898"/>
    </source>
</evidence>
<evidence type="ECO:0000256" key="1">
    <source>
        <dbReference type="ARBA" id="ARBA00001933"/>
    </source>
</evidence>
<keyword evidence="7" id="KW-1185">Reference proteome</keyword>
<dbReference type="PIRSF" id="PIRSF000521">
    <property type="entry name" value="Transaminase_4ab_Lys_Orn"/>
    <property type="match status" value="1"/>
</dbReference>
<reference evidence="7" key="1">
    <citation type="submission" date="2012-06" db="EMBL/GenBank/DDBJ databases">
        <title>Complete sequence of chromosome of Desulfomonile tiedjei DSM 6799.</title>
        <authorList>
            <person name="Lucas S."/>
            <person name="Copeland A."/>
            <person name="Lapidus A."/>
            <person name="Glavina del Rio T."/>
            <person name="Dalin E."/>
            <person name="Tice H."/>
            <person name="Bruce D."/>
            <person name="Goodwin L."/>
            <person name="Pitluck S."/>
            <person name="Peters L."/>
            <person name="Ovchinnikova G."/>
            <person name="Zeytun A."/>
            <person name="Lu M."/>
            <person name="Kyrpides N."/>
            <person name="Mavromatis K."/>
            <person name="Ivanova N."/>
            <person name="Brettin T."/>
            <person name="Detter J.C."/>
            <person name="Han C."/>
            <person name="Larimer F."/>
            <person name="Land M."/>
            <person name="Hauser L."/>
            <person name="Markowitz V."/>
            <person name="Cheng J.-F."/>
            <person name="Hugenholtz P."/>
            <person name="Woyke T."/>
            <person name="Wu D."/>
            <person name="Spring S."/>
            <person name="Schroeder M."/>
            <person name="Brambilla E."/>
            <person name="Klenk H.-P."/>
            <person name="Eisen J.A."/>
        </authorList>
    </citation>
    <scope>NUCLEOTIDE SEQUENCE [LARGE SCALE GENOMIC DNA]</scope>
    <source>
        <strain evidence="7">ATCC 49306 / DSM 6799 / DCB-1</strain>
    </source>
</reference>
<dbReference type="InterPro" id="IPR050103">
    <property type="entry name" value="Class-III_PLP-dep_AT"/>
</dbReference>
<dbReference type="SUPFAM" id="SSF53383">
    <property type="entry name" value="PLP-dependent transferases"/>
    <property type="match status" value="1"/>
</dbReference>
<dbReference type="Proteomes" id="UP000006055">
    <property type="component" value="Chromosome"/>
</dbReference>
<keyword evidence="2 6" id="KW-0032">Aminotransferase</keyword>
<dbReference type="PANTHER" id="PTHR11986">
    <property type="entry name" value="AMINOTRANSFERASE CLASS III"/>
    <property type="match status" value="1"/>
</dbReference>
<dbReference type="AlphaFoldDB" id="I4C0C0"/>
<dbReference type="GO" id="GO:0030170">
    <property type="term" value="F:pyridoxal phosphate binding"/>
    <property type="evidence" value="ECO:0007669"/>
    <property type="project" value="InterPro"/>
</dbReference>